<proteinExistence type="predicted"/>
<feature type="compositionally biased region" description="Basic and acidic residues" evidence="1">
    <location>
        <begin position="46"/>
        <end position="57"/>
    </location>
</feature>
<feature type="compositionally biased region" description="Low complexity" evidence="1">
    <location>
        <begin position="29"/>
        <end position="40"/>
    </location>
</feature>
<feature type="region of interest" description="Disordered" evidence="1">
    <location>
        <begin position="1"/>
        <end position="63"/>
    </location>
</feature>
<protein>
    <submittedName>
        <fullName evidence="2">Uncharacterized protein</fullName>
    </submittedName>
</protein>
<keyword evidence="3" id="KW-1185">Reference proteome</keyword>
<dbReference type="AlphaFoldDB" id="A0A0L6V1C0"/>
<dbReference type="VEuPathDB" id="FungiDB:VP01_2914g3"/>
<feature type="compositionally biased region" description="Basic and acidic residues" evidence="1">
    <location>
        <begin position="1"/>
        <end position="12"/>
    </location>
</feature>
<evidence type="ECO:0000313" key="3">
    <source>
        <dbReference type="Proteomes" id="UP000037035"/>
    </source>
</evidence>
<name>A0A0L6V1C0_9BASI</name>
<accession>A0A0L6V1C0</accession>
<evidence type="ECO:0000256" key="1">
    <source>
        <dbReference type="SAM" id="MobiDB-lite"/>
    </source>
</evidence>
<comment type="caution">
    <text evidence="2">The sequence shown here is derived from an EMBL/GenBank/DDBJ whole genome shotgun (WGS) entry which is preliminary data.</text>
</comment>
<dbReference type="Proteomes" id="UP000037035">
    <property type="component" value="Unassembled WGS sequence"/>
</dbReference>
<gene>
    <name evidence="2" type="ORF">VP01_2914g3</name>
</gene>
<evidence type="ECO:0000313" key="2">
    <source>
        <dbReference type="EMBL" id="KNZ54556.1"/>
    </source>
</evidence>
<sequence length="228" mass="26366">MNLEHSSEKEHNSSSQKKKNSRSNKEKNSSSNKENNSSSESSDDSVSEHIMKSDYSERSGSYDNHQVPAIKKRLFINKMTLKCPLELFLVSKKDRISDDVTPVNHHLHLHYPQSSMLSSQSKGMNLKRLHLKILPNNLSDGKIKMDDVFEAINKAQEQLFQIKSGYGRLMRQYKIGIPQQTSHFHYPSHDFTEIIFQVKHVNRIFIGILAQTKYGPNKKKQKNKKKNK</sequence>
<dbReference type="STRING" id="27349.A0A0L6V1C0"/>
<dbReference type="EMBL" id="LAVV01007851">
    <property type="protein sequence ID" value="KNZ54556.1"/>
    <property type="molecule type" value="Genomic_DNA"/>
</dbReference>
<reference evidence="2 3" key="1">
    <citation type="submission" date="2015-08" db="EMBL/GenBank/DDBJ databases">
        <title>Next Generation Sequencing and Analysis of the Genome of Puccinia sorghi L Schw, the Causal Agent of Maize Common Rust.</title>
        <authorList>
            <person name="Rochi L."/>
            <person name="Burguener G."/>
            <person name="Darino M."/>
            <person name="Turjanski A."/>
            <person name="Kreff E."/>
            <person name="Dieguez M.J."/>
            <person name="Sacco F."/>
        </authorList>
    </citation>
    <scope>NUCLEOTIDE SEQUENCE [LARGE SCALE GENOMIC DNA]</scope>
    <source>
        <strain evidence="2 3">RO10H11247</strain>
    </source>
</reference>
<dbReference type="OrthoDB" id="5392716at2759"/>
<organism evidence="2 3">
    <name type="scientific">Puccinia sorghi</name>
    <dbReference type="NCBI Taxonomy" id="27349"/>
    <lineage>
        <taxon>Eukaryota</taxon>
        <taxon>Fungi</taxon>
        <taxon>Dikarya</taxon>
        <taxon>Basidiomycota</taxon>
        <taxon>Pucciniomycotina</taxon>
        <taxon>Pucciniomycetes</taxon>
        <taxon>Pucciniales</taxon>
        <taxon>Pucciniaceae</taxon>
        <taxon>Puccinia</taxon>
    </lineage>
</organism>